<dbReference type="PANTHER" id="PTHR22842:SF3">
    <property type="entry name" value="WD REPEAT DOMAIN-CONTAINING PROTEIN 83"/>
    <property type="match status" value="1"/>
</dbReference>
<dbReference type="PROSITE" id="PS50082">
    <property type="entry name" value="WD_REPEATS_2"/>
    <property type="match status" value="4"/>
</dbReference>
<reference evidence="7 8" key="1">
    <citation type="submission" date="2021-06" db="EMBL/GenBank/DDBJ databases">
        <authorList>
            <person name="Kallberg Y."/>
            <person name="Tangrot J."/>
            <person name="Rosling A."/>
        </authorList>
    </citation>
    <scope>NUCLEOTIDE SEQUENCE [LARGE SCALE GENOMIC DNA]</scope>
    <source>
        <strain evidence="7 8">120-4 pot B 10/14</strain>
    </source>
</reference>
<keyword evidence="2" id="KW-0963">Cytoplasm</keyword>
<keyword evidence="3 6" id="KW-0853">WD repeat</keyword>
<protein>
    <submittedName>
        <fullName evidence="7">14600_t:CDS:1</fullName>
    </submittedName>
</protein>
<evidence type="ECO:0000313" key="7">
    <source>
        <dbReference type="EMBL" id="CAG8662452.1"/>
    </source>
</evidence>
<proteinExistence type="inferred from homology"/>
<dbReference type="SUPFAM" id="SSF50978">
    <property type="entry name" value="WD40 repeat-like"/>
    <property type="match status" value="1"/>
</dbReference>
<organism evidence="7 8">
    <name type="scientific">Gigaspora margarita</name>
    <dbReference type="NCBI Taxonomy" id="4874"/>
    <lineage>
        <taxon>Eukaryota</taxon>
        <taxon>Fungi</taxon>
        <taxon>Fungi incertae sedis</taxon>
        <taxon>Mucoromycota</taxon>
        <taxon>Glomeromycotina</taxon>
        <taxon>Glomeromycetes</taxon>
        <taxon>Diversisporales</taxon>
        <taxon>Gigasporaceae</taxon>
        <taxon>Gigaspora</taxon>
    </lineage>
</organism>
<evidence type="ECO:0000256" key="4">
    <source>
        <dbReference type="ARBA" id="ARBA00022737"/>
    </source>
</evidence>
<dbReference type="Pfam" id="PF00400">
    <property type="entry name" value="WD40"/>
    <property type="match status" value="6"/>
</dbReference>
<evidence type="ECO:0000256" key="1">
    <source>
        <dbReference type="ARBA" id="ARBA00004496"/>
    </source>
</evidence>
<dbReference type="PROSITE" id="PS50294">
    <property type="entry name" value="WD_REPEATS_REGION"/>
    <property type="match status" value="3"/>
</dbReference>
<accession>A0ABN7UTV6</accession>
<evidence type="ECO:0000256" key="2">
    <source>
        <dbReference type="ARBA" id="ARBA00022490"/>
    </source>
</evidence>
<dbReference type="EMBL" id="CAJVQB010005461">
    <property type="protein sequence ID" value="CAG8662452.1"/>
    <property type="molecule type" value="Genomic_DNA"/>
</dbReference>
<gene>
    <name evidence="7" type="ORF">GMARGA_LOCUS9958</name>
</gene>
<evidence type="ECO:0000256" key="6">
    <source>
        <dbReference type="PROSITE-ProRule" id="PRU00221"/>
    </source>
</evidence>
<evidence type="ECO:0000313" key="8">
    <source>
        <dbReference type="Proteomes" id="UP000789901"/>
    </source>
</evidence>
<comment type="caution">
    <text evidence="7">The sequence shown here is derived from an EMBL/GenBank/DDBJ whole genome shotgun (WGS) entry which is preliminary data.</text>
</comment>
<sequence length="314" mass="34868">MSIKNLPTQCIRTFDSHEGPVHIALYNSSGEYLLSGGQDKKVCLWNPETGLRIKTYTGHGKEVLDISVTMDHSRFVSCGGDRQVYYWDVATGRTLRRFEGHNQRVNTVDFNMEGTVIASGTYLGNNGSYDTTIRLWDCRSQSRIPIQILEDAKDSITSLQISQYEIVSGCTDGNIRTHDIRMGTLLTDLISYPVTSVTVSNDFNCILTSSLDSVIRLMDRENGGMLNSFKGHNNSSYKIHSCLSRDDAHVISGSENGAIYIWDLLEGKVLTTISNAHSGVVTCVKYHPRIDAMVSTSIDGVIKLWKPANDEVSQ</sequence>
<dbReference type="InterPro" id="IPR051980">
    <property type="entry name" value="WD_repeat_MORG1"/>
</dbReference>
<feature type="repeat" description="WD" evidence="6">
    <location>
        <begin position="56"/>
        <end position="97"/>
    </location>
</feature>
<dbReference type="PROSITE" id="PS00678">
    <property type="entry name" value="WD_REPEATS_1"/>
    <property type="match status" value="1"/>
</dbReference>
<comment type="similarity">
    <text evidence="5">Belongs to the WD repeat MORG1 family.</text>
</comment>
<keyword evidence="8" id="KW-1185">Reference proteome</keyword>
<keyword evidence="4" id="KW-0677">Repeat</keyword>
<evidence type="ECO:0000256" key="5">
    <source>
        <dbReference type="ARBA" id="ARBA00038145"/>
    </source>
</evidence>
<dbReference type="InterPro" id="IPR036322">
    <property type="entry name" value="WD40_repeat_dom_sf"/>
</dbReference>
<feature type="repeat" description="WD" evidence="6">
    <location>
        <begin position="243"/>
        <end position="272"/>
    </location>
</feature>
<comment type="subcellular location">
    <subcellularLocation>
        <location evidence="1">Cytoplasm</location>
    </subcellularLocation>
</comment>
<dbReference type="Gene3D" id="2.130.10.10">
    <property type="entry name" value="YVTN repeat-like/Quinoprotein amine dehydrogenase"/>
    <property type="match status" value="2"/>
</dbReference>
<feature type="repeat" description="WD" evidence="6">
    <location>
        <begin position="274"/>
        <end position="314"/>
    </location>
</feature>
<name>A0ABN7UTV6_GIGMA</name>
<dbReference type="InterPro" id="IPR019775">
    <property type="entry name" value="WD40_repeat_CS"/>
</dbReference>
<dbReference type="CDD" id="cd00200">
    <property type="entry name" value="WD40"/>
    <property type="match status" value="1"/>
</dbReference>
<dbReference type="SMART" id="SM00320">
    <property type="entry name" value="WD40"/>
    <property type="match status" value="7"/>
</dbReference>
<evidence type="ECO:0000256" key="3">
    <source>
        <dbReference type="ARBA" id="ARBA00022574"/>
    </source>
</evidence>
<dbReference type="PANTHER" id="PTHR22842">
    <property type="entry name" value="WD40 REPEAT PROTEIN"/>
    <property type="match status" value="1"/>
</dbReference>
<dbReference type="Proteomes" id="UP000789901">
    <property type="component" value="Unassembled WGS sequence"/>
</dbReference>
<feature type="repeat" description="WD" evidence="6">
    <location>
        <begin position="14"/>
        <end position="55"/>
    </location>
</feature>
<dbReference type="InterPro" id="IPR015943">
    <property type="entry name" value="WD40/YVTN_repeat-like_dom_sf"/>
</dbReference>
<dbReference type="InterPro" id="IPR001680">
    <property type="entry name" value="WD40_rpt"/>
</dbReference>